<proteinExistence type="predicted"/>
<evidence type="ECO:0000313" key="1">
    <source>
        <dbReference type="EMBL" id="CAA9553910.1"/>
    </source>
</evidence>
<name>A0A6J4UNF9_9BACT</name>
<sequence>MGIIDHAEAFEDAIRQAAVVASPRKFLEYVLVPGHRSGKSHIFIETLGFRPRSADDALALAALYVEEAKLRIGQGQYRLGDRDEHGRRCTIVVTVRGIAIRSGWILLHDGILALTTPFSGFATGREDI</sequence>
<dbReference type="AlphaFoldDB" id="A0A6J4UNF9"/>
<gene>
    <name evidence="1" type="ORF">AVDCRST_MAG59-1970</name>
</gene>
<reference evidence="1" key="1">
    <citation type="submission" date="2020-02" db="EMBL/GenBank/DDBJ databases">
        <authorList>
            <person name="Meier V. D."/>
        </authorList>
    </citation>
    <scope>NUCLEOTIDE SEQUENCE</scope>
    <source>
        <strain evidence="1">AVDCRST_MAG59</strain>
    </source>
</reference>
<dbReference type="EMBL" id="CADCWF010000125">
    <property type="protein sequence ID" value="CAA9553910.1"/>
    <property type="molecule type" value="Genomic_DNA"/>
</dbReference>
<accession>A0A6J4UNF9</accession>
<organism evidence="1">
    <name type="scientific">uncultured Thermomicrobiales bacterium</name>
    <dbReference type="NCBI Taxonomy" id="1645740"/>
    <lineage>
        <taxon>Bacteria</taxon>
        <taxon>Pseudomonadati</taxon>
        <taxon>Thermomicrobiota</taxon>
        <taxon>Thermomicrobia</taxon>
        <taxon>Thermomicrobiales</taxon>
        <taxon>environmental samples</taxon>
    </lineage>
</organism>
<protein>
    <submittedName>
        <fullName evidence="1">Uncharacterized protein</fullName>
    </submittedName>
</protein>